<evidence type="ECO:0008006" key="4">
    <source>
        <dbReference type="Google" id="ProtNLM"/>
    </source>
</evidence>
<dbReference type="PANTHER" id="PTHR20905:SF1">
    <property type="entry name" value="AT07410P-RELATED"/>
    <property type="match status" value="1"/>
</dbReference>
<dbReference type="InterPro" id="IPR016181">
    <property type="entry name" value="Acyl_CoA_acyltransferase"/>
</dbReference>
<name>A0A182QCU0_9DIPT</name>
<evidence type="ECO:0000313" key="2">
    <source>
        <dbReference type="EnsemblMetazoa" id="AFAF007591-PA"/>
    </source>
</evidence>
<feature type="signal peptide" evidence="1">
    <location>
        <begin position="1"/>
        <end position="29"/>
    </location>
</feature>
<feature type="chain" id="PRO_5046253475" description="Dopamine N-acetyltransferase" evidence="1">
    <location>
        <begin position="30"/>
        <end position="323"/>
    </location>
</feature>
<dbReference type="STRING" id="69004.A0A182QCU0"/>
<reference evidence="2" key="2">
    <citation type="submission" date="2020-05" db="UniProtKB">
        <authorList>
            <consortium name="EnsemblMetazoa"/>
        </authorList>
    </citation>
    <scope>IDENTIFICATION</scope>
    <source>
        <strain evidence="2">FAR1</strain>
    </source>
</reference>
<proteinExistence type="predicted"/>
<dbReference type="CDD" id="cd04301">
    <property type="entry name" value="NAT_SF"/>
    <property type="match status" value="1"/>
</dbReference>
<sequence length="323" mass="36711">MSIHCCIHFTHHCVCLCVWLSVFDLKARFLHNSTSQPSNQLNRLKMKVDIQNHVDHLPALNGITVSSTHDTHILDETCLMLSNLLTRRNSCMASKAPTICDGTASDEIDRDLSISVITEADTEAVLDLLKRFFFKDEPLNTYVQLGECKELEKYCTKNLGEHSSYKAVNSRGEIVGVILNGTIMKPQPDDEPPAKLATNCAHPKFKKIMALMDHVDEMFDIFALYPDIDRFLDCKILSVDTRYRGMGIAGMLTDRTLDYAAQNDIKLIHVLCSSHFSARVMEKMNFEEVFRLPYADYLVDGEQVFDPEKPHVALRILTKRLDQ</sequence>
<dbReference type="EnsemblMetazoa" id="AFAF007591-RA">
    <property type="protein sequence ID" value="AFAF007591-PA"/>
    <property type="gene ID" value="AFAF007591"/>
</dbReference>
<dbReference type="VEuPathDB" id="VectorBase:AFAF007591"/>
<protein>
    <recommendedName>
        <fullName evidence="4">Dopamine N-acetyltransferase</fullName>
    </recommendedName>
</protein>
<dbReference type="EMBL" id="AXCN02001996">
    <property type="status" value="NOT_ANNOTATED_CDS"/>
    <property type="molecule type" value="Genomic_DNA"/>
</dbReference>
<accession>A0A182QCU0</accession>
<dbReference type="GO" id="GO:0004059">
    <property type="term" value="F:aralkylamine N-acetyltransferase activity"/>
    <property type="evidence" value="ECO:0007669"/>
    <property type="project" value="UniProtKB-EC"/>
</dbReference>
<keyword evidence="1" id="KW-0732">Signal</keyword>
<keyword evidence="3" id="KW-1185">Reference proteome</keyword>
<dbReference type="AlphaFoldDB" id="A0A182QCU0"/>
<organism evidence="2 3">
    <name type="scientific">Anopheles farauti</name>
    <dbReference type="NCBI Taxonomy" id="69004"/>
    <lineage>
        <taxon>Eukaryota</taxon>
        <taxon>Metazoa</taxon>
        <taxon>Ecdysozoa</taxon>
        <taxon>Arthropoda</taxon>
        <taxon>Hexapoda</taxon>
        <taxon>Insecta</taxon>
        <taxon>Pterygota</taxon>
        <taxon>Neoptera</taxon>
        <taxon>Endopterygota</taxon>
        <taxon>Diptera</taxon>
        <taxon>Nematocera</taxon>
        <taxon>Culicoidea</taxon>
        <taxon>Culicidae</taxon>
        <taxon>Anophelinae</taxon>
        <taxon>Anopheles</taxon>
    </lineage>
</organism>
<evidence type="ECO:0000313" key="3">
    <source>
        <dbReference type="Proteomes" id="UP000075886"/>
    </source>
</evidence>
<dbReference type="Gene3D" id="3.40.630.30">
    <property type="match status" value="1"/>
</dbReference>
<reference evidence="3" key="1">
    <citation type="submission" date="2014-01" db="EMBL/GenBank/DDBJ databases">
        <title>The Genome Sequence of Anopheles farauti FAR1 (V2).</title>
        <authorList>
            <consortium name="The Broad Institute Genomics Platform"/>
            <person name="Neafsey D.E."/>
            <person name="Besansky N."/>
            <person name="Howell P."/>
            <person name="Walton C."/>
            <person name="Young S.K."/>
            <person name="Zeng Q."/>
            <person name="Gargeya S."/>
            <person name="Fitzgerald M."/>
            <person name="Haas B."/>
            <person name="Abouelleil A."/>
            <person name="Allen A.W."/>
            <person name="Alvarado L."/>
            <person name="Arachchi H.M."/>
            <person name="Berlin A.M."/>
            <person name="Chapman S.B."/>
            <person name="Gainer-Dewar J."/>
            <person name="Goldberg J."/>
            <person name="Griggs A."/>
            <person name="Gujja S."/>
            <person name="Hansen M."/>
            <person name="Howarth C."/>
            <person name="Imamovic A."/>
            <person name="Ireland A."/>
            <person name="Larimer J."/>
            <person name="McCowan C."/>
            <person name="Murphy C."/>
            <person name="Pearson M."/>
            <person name="Poon T.W."/>
            <person name="Priest M."/>
            <person name="Roberts A."/>
            <person name="Saif S."/>
            <person name="Shea T."/>
            <person name="Sisk P."/>
            <person name="Sykes S."/>
            <person name="Wortman J."/>
            <person name="Nusbaum C."/>
            <person name="Birren B."/>
        </authorList>
    </citation>
    <scope>NUCLEOTIDE SEQUENCE [LARGE SCALE GENOMIC DNA]</scope>
    <source>
        <strain evidence="3">FAR1</strain>
    </source>
</reference>
<dbReference type="Proteomes" id="UP000075886">
    <property type="component" value="Unassembled WGS sequence"/>
</dbReference>
<evidence type="ECO:0000256" key="1">
    <source>
        <dbReference type="SAM" id="SignalP"/>
    </source>
</evidence>
<dbReference type="PANTHER" id="PTHR20905">
    <property type="entry name" value="N-ACETYLTRANSFERASE-RELATED"/>
    <property type="match status" value="1"/>
</dbReference>
<dbReference type="SUPFAM" id="SSF55729">
    <property type="entry name" value="Acyl-CoA N-acyltransferases (Nat)"/>
    <property type="match status" value="1"/>
</dbReference>